<organism evidence="6">
    <name type="scientific">freshwater metagenome</name>
    <dbReference type="NCBI Taxonomy" id="449393"/>
    <lineage>
        <taxon>unclassified sequences</taxon>
        <taxon>metagenomes</taxon>
        <taxon>ecological metagenomes</taxon>
    </lineage>
</organism>
<dbReference type="PANTHER" id="PTHR43790:SF9">
    <property type="entry name" value="GALACTOFURANOSE TRANSPORTER ATP-BINDING PROTEIN YTFR"/>
    <property type="match status" value="1"/>
</dbReference>
<dbReference type="AlphaFoldDB" id="A0A6J7QNJ7"/>
<keyword evidence="2" id="KW-0677">Repeat</keyword>
<protein>
    <submittedName>
        <fullName evidence="6">Unannotated protein</fullName>
    </submittedName>
</protein>
<proteinExistence type="predicted"/>
<keyword evidence="4" id="KW-0067">ATP-binding</keyword>
<dbReference type="GO" id="GO:0005524">
    <property type="term" value="F:ATP binding"/>
    <property type="evidence" value="ECO:0007669"/>
    <property type="project" value="UniProtKB-KW"/>
</dbReference>
<evidence type="ECO:0000259" key="5">
    <source>
        <dbReference type="PROSITE" id="PS50893"/>
    </source>
</evidence>
<gene>
    <name evidence="6" type="ORF">UFOPK4061_01099</name>
</gene>
<dbReference type="SUPFAM" id="SSF52540">
    <property type="entry name" value="P-loop containing nucleoside triphosphate hydrolases"/>
    <property type="match status" value="2"/>
</dbReference>
<evidence type="ECO:0000256" key="3">
    <source>
        <dbReference type="ARBA" id="ARBA00022741"/>
    </source>
</evidence>
<dbReference type="CDD" id="cd03215">
    <property type="entry name" value="ABC_Carb_Monos_II"/>
    <property type="match status" value="1"/>
</dbReference>
<name>A0A6J7QNJ7_9ZZZZ</name>
<evidence type="ECO:0000256" key="4">
    <source>
        <dbReference type="ARBA" id="ARBA00022840"/>
    </source>
</evidence>
<evidence type="ECO:0000256" key="2">
    <source>
        <dbReference type="ARBA" id="ARBA00022737"/>
    </source>
</evidence>
<dbReference type="PANTHER" id="PTHR43790">
    <property type="entry name" value="CARBOHYDRATE TRANSPORT ATP-BINDING PROTEIN MG119-RELATED"/>
    <property type="match status" value="1"/>
</dbReference>
<dbReference type="PROSITE" id="PS00211">
    <property type="entry name" value="ABC_TRANSPORTER_1"/>
    <property type="match status" value="1"/>
</dbReference>
<feature type="domain" description="ABC transporter" evidence="5">
    <location>
        <begin position="11"/>
        <end position="255"/>
    </location>
</feature>
<dbReference type="CDD" id="cd03216">
    <property type="entry name" value="ABC_Carb_Monos_I"/>
    <property type="match status" value="1"/>
</dbReference>
<dbReference type="InterPro" id="IPR050107">
    <property type="entry name" value="ABC_carbohydrate_import_ATPase"/>
</dbReference>
<dbReference type="SMART" id="SM00382">
    <property type="entry name" value="AAA"/>
    <property type="match status" value="2"/>
</dbReference>
<keyword evidence="3" id="KW-0547">Nucleotide-binding</keyword>
<dbReference type="Gene3D" id="3.40.50.300">
    <property type="entry name" value="P-loop containing nucleotide triphosphate hydrolases"/>
    <property type="match status" value="2"/>
</dbReference>
<sequence length="512" mass="54370">MNPDDGGNVALRVRAAHTSFGGTVAVDRVDLDVRAGEIHALVGGNGSGKSTLLKILAGVLPADEGTLQFGGTTFNLQSFGPRDSRACGLRFVHQQPTVFPNLTVMDNLCVGGTFAVGPAGGIRWRATRAHVREVLARFGIDAAPDDLLGSLSPSKRTMVEIARALQDLKQDGRSVLALDEPTAALPPNEVELLLPMLQNLATDSGQSILFVSHRLDEIVQIAHRVTVLRDGRNVTTLDSEQVSKATIVQAIVGRPLETYFPESVRAHAQARPVLRTRGLAGGVVSGLDLDVAPGEILGLAGPMGSGRSTVLKLIYGAVPMRGGTLELSGKALTVHDPEQAITAGIGYVPEDRVGHGILPGLSIADNLAVVDARSYWRGHQQRRRELADATEAIRRFGIKASSPSAPMSSLSGGNQQKVVLARWLRRSTRLLLLDEPTQAVDVGARADLWRLIHEASDAGVAVVIASSDLEELAHMCDRVIILRNGQVAAEVAGPNAVTEDEISRVMMDVEAA</sequence>
<feature type="domain" description="ABC transporter" evidence="5">
    <location>
        <begin position="268"/>
        <end position="509"/>
    </location>
</feature>
<dbReference type="GO" id="GO:0016887">
    <property type="term" value="F:ATP hydrolysis activity"/>
    <property type="evidence" value="ECO:0007669"/>
    <property type="project" value="InterPro"/>
</dbReference>
<dbReference type="InterPro" id="IPR003593">
    <property type="entry name" value="AAA+_ATPase"/>
</dbReference>
<dbReference type="EMBL" id="CAFBPD010000192">
    <property type="protein sequence ID" value="CAB5015604.1"/>
    <property type="molecule type" value="Genomic_DNA"/>
</dbReference>
<dbReference type="PROSITE" id="PS50893">
    <property type="entry name" value="ABC_TRANSPORTER_2"/>
    <property type="match status" value="2"/>
</dbReference>
<keyword evidence="1" id="KW-0813">Transport</keyword>
<dbReference type="Pfam" id="PF00005">
    <property type="entry name" value="ABC_tran"/>
    <property type="match status" value="2"/>
</dbReference>
<dbReference type="InterPro" id="IPR027417">
    <property type="entry name" value="P-loop_NTPase"/>
</dbReference>
<evidence type="ECO:0000256" key="1">
    <source>
        <dbReference type="ARBA" id="ARBA00022448"/>
    </source>
</evidence>
<dbReference type="InterPro" id="IPR003439">
    <property type="entry name" value="ABC_transporter-like_ATP-bd"/>
</dbReference>
<reference evidence="6" key="1">
    <citation type="submission" date="2020-05" db="EMBL/GenBank/DDBJ databases">
        <authorList>
            <person name="Chiriac C."/>
            <person name="Salcher M."/>
            <person name="Ghai R."/>
            <person name="Kavagutti S V."/>
        </authorList>
    </citation>
    <scope>NUCLEOTIDE SEQUENCE</scope>
</reference>
<accession>A0A6J7QNJ7</accession>
<evidence type="ECO:0000313" key="6">
    <source>
        <dbReference type="EMBL" id="CAB5015604.1"/>
    </source>
</evidence>
<dbReference type="InterPro" id="IPR017871">
    <property type="entry name" value="ABC_transporter-like_CS"/>
</dbReference>